<protein>
    <submittedName>
        <fullName evidence="1">Uncharacterized protein</fullName>
    </submittedName>
</protein>
<dbReference type="AlphaFoldDB" id="A0A9X0QIR8"/>
<dbReference type="Proteomes" id="UP000535182">
    <property type="component" value="Unassembled WGS sequence"/>
</dbReference>
<evidence type="ECO:0000313" key="2">
    <source>
        <dbReference type="Proteomes" id="UP000535182"/>
    </source>
</evidence>
<accession>A0A9X0QIR8</accession>
<proteinExistence type="predicted"/>
<sequence length="184" mass="18339">MKIEFCLETLEVGFCGFELGEEAFFGLELAGVDAAATGFDADGVLEVKHLVVEKILDGAAGCVGAVEDAADDDGVVGGVVVAQHAAGVVSRPCEGWAAEESVEEAGVERLEDFVEVVVVAGGGGESLAAAGLADVLGLAGDRFRGDVAAIAISMGGGDGLLVELGEEDVGDGVVDVVGCGLEDI</sequence>
<reference evidence="1 2" key="1">
    <citation type="submission" date="2020-08" db="EMBL/GenBank/DDBJ databases">
        <title>Genomic Encyclopedia of Type Strains, Phase IV (KMG-V): Genome sequencing to study the core and pangenomes of soil and plant-associated prokaryotes.</title>
        <authorList>
            <person name="Whitman W."/>
        </authorList>
    </citation>
    <scope>NUCLEOTIDE SEQUENCE [LARGE SCALE GENOMIC DNA]</scope>
    <source>
        <strain evidence="1 2">X5P2</strain>
    </source>
</reference>
<dbReference type="EMBL" id="JACHEB010000012">
    <property type="protein sequence ID" value="MBB5331024.1"/>
    <property type="molecule type" value="Genomic_DNA"/>
</dbReference>
<organism evidence="1 2">
    <name type="scientific">Tunturiibacter gelidiferens</name>
    <dbReference type="NCBI Taxonomy" id="3069689"/>
    <lineage>
        <taxon>Bacteria</taxon>
        <taxon>Pseudomonadati</taxon>
        <taxon>Acidobacteriota</taxon>
        <taxon>Terriglobia</taxon>
        <taxon>Terriglobales</taxon>
        <taxon>Acidobacteriaceae</taxon>
        <taxon>Tunturiibacter</taxon>
    </lineage>
</organism>
<keyword evidence="2" id="KW-1185">Reference proteome</keyword>
<gene>
    <name evidence="1" type="ORF">HDF14_004661</name>
</gene>
<name>A0A9X0QIR8_9BACT</name>
<comment type="caution">
    <text evidence="1">The sequence shown here is derived from an EMBL/GenBank/DDBJ whole genome shotgun (WGS) entry which is preliminary data.</text>
</comment>
<dbReference type="RefSeq" id="WP_183980889.1">
    <property type="nucleotide sequence ID" value="NZ_JACHEB010000012.1"/>
</dbReference>
<evidence type="ECO:0000313" key="1">
    <source>
        <dbReference type="EMBL" id="MBB5331024.1"/>
    </source>
</evidence>